<feature type="region of interest" description="Disordered" evidence="1">
    <location>
        <begin position="1"/>
        <end position="20"/>
    </location>
</feature>
<evidence type="ECO:0000313" key="2">
    <source>
        <dbReference type="EMBL" id="KAK5919250.1"/>
    </source>
</evidence>
<proteinExistence type="predicted"/>
<dbReference type="Proteomes" id="UP001331515">
    <property type="component" value="Unassembled WGS sequence"/>
</dbReference>
<organism evidence="2 3">
    <name type="scientific">Champsocephalus gunnari</name>
    <name type="common">Mackerel icefish</name>
    <dbReference type="NCBI Taxonomy" id="52237"/>
    <lineage>
        <taxon>Eukaryota</taxon>
        <taxon>Metazoa</taxon>
        <taxon>Chordata</taxon>
        <taxon>Craniata</taxon>
        <taxon>Vertebrata</taxon>
        <taxon>Euteleostomi</taxon>
        <taxon>Actinopterygii</taxon>
        <taxon>Neopterygii</taxon>
        <taxon>Teleostei</taxon>
        <taxon>Neoteleostei</taxon>
        <taxon>Acanthomorphata</taxon>
        <taxon>Eupercaria</taxon>
        <taxon>Perciformes</taxon>
        <taxon>Notothenioidei</taxon>
        <taxon>Channichthyidae</taxon>
        <taxon>Champsocephalus</taxon>
    </lineage>
</organism>
<gene>
    <name evidence="2" type="ORF">CgunFtcFv8_023156</name>
</gene>
<accession>A0AAN8DBU2</accession>
<dbReference type="EMBL" id="JAURVH010001524">
    <property type="protein sequence ID" value="KAK5919250.1"/>
    <property type="molecule type" value="Genomic_DNA"/>
</dbReference>
<protein>
    <submittedName>
        <fullName evidence="2">Uncharacterized protein</fullName>
    </submittedName>
</protein>
<comment type="caution">
    <text evidence="2">The sequence shown here is derived from an EMBL/GenBank/DDBJ whole genome shotgun (WGS) entry which is preliminary data.</text>
</comment>
<reference evidence="2 3" key="1">
    <citation type="journal article" date="2023" name="Mol. Biol. Evol.">
        <title>Genomics of Secondarily Temperate Adaptation in the Only Non-Antarctic Icefish.</title>
        <authorList>
            <person name="Rivera-Colon A.G."/>
            <person name="Rayamajhi N."/>
            <person name="Minhas B.F."/>
            <person name="Madrigal G."/>
            <person name="Bilyk K.T."/>
            <person name="Yoon V."/>
            <person name="Hune M."/>
            <person name="Gregory S."/>
            <person name="Cheng C.H.C."/>
            <person name="Catchen J.M."/>
        </authorList>
    </citation>
    <scope>NUCLEOTIDE SEQUENCE [LARGE SCALE GENOMIC DNA]</scope>
    <source>
        <tissue evidence="2">White muscle</tissue>
    </source>
</reference>
<dbReference type="AlphaFoldDB" id="A0AAN8DBU2"/>
<evidence type="ECO:0000256" key="1">
    <source>
        <dbReference type="SAM" id="MobiDB-lite"/>
    </source>
</evidence>
<evidence type="ECO:0000313" key="3">
    <source>
        <dbReference type="Proteomes" id="UP001331515"/>
    </source>
</evidence>
<sequence>MYAYKKCKLDSSRRGTSGGTESHVQLHFCQYAGPATWTTECVQLSALRDRLTSASASPHLAGVQMAASVFYPTTLT</sequence>
<name>A0AAN8DBU2_CHAGU</name>
<keyword evidence="3" id="KW-1185">Reference proteome</keyword>